<keyword evidence="4" id="KW-1133">Transmembrane helix</keyword>
<keyword evidence="4" id="KW-0812">Transmembrane</keyword>
<comment type="similarity">
    <text evidence="2">Belongs to the CDP-alcohol phosphatidyltransferase class-I family.</text>
</comment>
<keyword evidence="6" id="KW-1185">Reference proteome</keyword>
<comment type="subcellular location">
    <subcellularLocation>
        <location evidence="1">Membrane</location>
    </subcellularLocation>
</comment>
<proteinExistence type="inferred from homology"/>
<dbReference type="PANTHER" id="PTHR10414:SF37">
    <property type="entry name" value="BB IN A BOXCAR, ISOFORM C"/>
    <property type="match status" value="1"/>
</dbReference>
<evidence type="ECO:0000256" key="3">
    <source>
        <dbReference type="ARBA" id="ARBA00023136"/>
    </source>
</evidence>
<reference evidence="5" key="1">
    <citation type="journal article" date="2019" name="Environ. Microbiol.">
        <title>Fungal ecological strategies reflected in gene transcription - a case study of two litter decomposers.</title>
        <authorList>
            <person name="Barbi F."/>
            <person name="Kohler A."/>
            <person name="Barry K."/>
            <person name="Baskaran P."/>
            <person name="Daum C."/>
            <person name="Fauchery L."/>
            <person name="Ihrmark K."/>
            <person name="Kuo A."/>
            <person name="LaButti K."/>
            <person name="Lipzen A."/>
            <person name="Morin E."/>
            <person name="Grigoriev I.V."/>
            <person name="Henrissat B."/>
            <person name="Lindahl B."/>
            <person name="Martin F."/>
        </authorList>
    </citation>
    <scope>NUCLEOTIDE SEQUENCE</scope>
    <source>
        <strain evidence="5">JB14</strain>
    </source>
</reference>
<evidence type="ECO:0000313" key="5">
    <source>
        <dbReference type="EMBL" id="KAE9391775.1"/>
    </source>
</evidence>
<sequence length="467" mass="51730">MGYLSEEALQNLKKYAYKGVDKSILSKHLLNPFWTWFVTLWPLSVAPNTITLSGLSIVIFNFITLLYYDPNYLTGKRRSAGSSMDIFYVGHWSLFVSKFRCYRWVRSAFNAILRPLTGKSMPSKQARRTGMAGPLGEMFDHGCDAMNTTLEAIIAAQALNLGRSWWTFASQVATLANFYLTTWEEYHTGSLYLGVFSGPVEGILMIVGIYMITGLFGPSFWDTGILDFLHLSHVSLIADTIPNIGLNETFMVFGAFGLAFNIVSSYANVRTAMRASGKSTTQPLLLLLPFVFSAGMQLAWLSHPQIDDTAPLVKLHSPSFISSSSSSAGFTILQSPLFVPFLCAWGLQFAHQVGRMILAHVTQGPFPMWDSVWLLSIVGALDANLPRLAGISPIIQSTPHLTALFVYATLIVSFITYARFCTLVINDITNFLGIACFTVRKKDSEGRWRDVKDDAPAAKEAQAAKEK</sequence>
<protein>
    <submittedName>
        <fullName evidence="5">Choline/ethanolaminephosphotransferase</fullName>
    </submittedName>
</protein>
<accession>A0A6A4H365</accession>
<dbReference type="AlphaFoldDB" id="A0A6A4H365"/>
<dbReference type="Gene3D" id="1.20.120.1760">
    <property type="match status" value="1"/>
</dbReference>
<feature type="transmembrane region" description="Helical" evidence="4">
    <location>
        <begin position="50"/>
        <end position="68"/>
    </location>
</feature>
<dbReference type="GO" id="GO:0016020">
    <property type="term" value="C:membrane"/>
    <property type="evidence" value="ECO:0007669"/>
    <property type="project" value="UniProtKB-SubCell"/>
</dbReference>
<feature type="transmembrane region" description="Helical" evidence="4">
    <location>
        <begin position="241"/>
        <end position="263"/>
    </location>
</feature>
<feature type="transmembrane region" description="Helical" evidence="4">
    <location>
        <begin position="202"/>
        <end position="221"/>
    </location>
</feature>
<organism evidence="5 6">
    <name type="scientific">Gymnopus androsaceus JB14</name>
    <dbReference type="NCBI Taxonomy" id="1447944"/>
    <lineage>
        <taxon>Eukaryota</taxon>
        <taxon>Fungi</taxon>
        <taxon>Dikarya</taxon>
        <taxon>Basidiomycota</taxon>
        <taxon>Agaricomycotina</taxon>
        <taxon>Agaricomycetes</taxon>
        <taxon>Agaricomycetidae</taxon>
        <taxon>Agaricales</taxon>
        <taxon>Marasmiineae</taxon>
        <taxon>Omphalotaceae</taxon>
        <taxon>Gymnopus</taxon>
    </lineage>
</organism>
<dbReference type="GO" id="GO:0008610">
    <property type="term" value="P:lipid biosynthetic process"/>
    <property type="evidence" value="ECO:0007669"/>
    <property type="project" value="UniProtKB-ARBA"/>
</dbReference>
<keyword evidence="3 4" id="KW-0472">Membrane</keyword>
<evidence type="ECO:0000256" key="4">
    <source>
        <dbReference type="SAM" id="Phobius"/>
    </source>
</evidence>
<feature type="transmembrane region" description="Helical" evidence="4">
    <location>
        <begin position="326"/>
        <end position="347"/>
    </location>
</feature>
<dbReference type="PANTHER" id="PTHR10414">
    <property type="entry name" value="ETHANOLAMINEPHOSPHOTRANSFERASE"/>
    <property type="match status" value="1"/>
</dbReference>
<feature type="transmembrane region" description="Helical" evidence="4">
    <location>
        <begin position="401"/>
        <end position="420"/>
    </location>
</feature>
<feature type="transmembrane region" description="Helical" evidence="4">
    <location>
        <begin position="284"/>
        <end position="306"/>
    </location>
</feature>
<gene>
    <name evidence="5" type="ORF">BT96DRAFT_297645</name>
</gene>
<dbReference type="OrthoDB" id="196717at2759"/>
<dbReference type="InterPro" id="IPR014472">
    <property type="entry name" value="CHOPT"/>
</dbReference>
<dbReference type="EMBL" id="ML769613">
    <property type="protein sequence ID" value="KAE9391775.1"/>
    <property type="molecule type" value="Genomic_DNA"/>
</dbReference>
<name>A0A6A4H365_9AGAR</name>
<evidence type="ECO:0000256" key="2">
    <source>
        <dbReference type="ARBA" id="ARBA00010441"/>
    </source>
</evidence>
<dbReference type="InterPro" id="IPR043130">
    <property type="entry name" value="CDP-OH_PTrfase_TM_dom"/>
</dbReference>
<evidence type="ECO:0000313" key="6">
    <source>
        <dbReference type="Proteomes" id="UP000799118"/>
    </source>
</evidence>
<dbReference type="Proteomes" id="UP000799118">
    <property type="component" value="Unassembled WGS sequence"/>
</dbReference>
<evidence type="ECO:0000256" key="1">
    <source>
        <dbReference type="ARBA" id="ARBA00004370"/>
    </source>
</evidence>